<comment type="catalytic activity">
    <reaction evidence="1">
        <text>Endohydrolysis of (1-&gt;4)-beta-D-glucosidic linkages in cellulose, lichenin and cereal beta-D-glucans.</text>
        <dbReference type="EC" id="3.2.1.4"/>
    </reaction>
</comment>
<keyword evidence="5" id="KW-0136">Cellulose degradation</keyword>
<keyword evidence="4 9" id="KW-0378">Hydrolase</keyword>
<dbReference type="SUPFAM" id="SSF48208">
    <property type="entry name" value="Six-hairpin glycosidases"/>
    <property type="match status" value="1"/>
</dbReference>
<evidence type="ECO:0000256" key="2">
    <source>
        <dbReference type="ARBA" id="ARBA00009209"/>
    </source>
</evidence>
<reference evidence="9 10" key="1">
    <citation type="submission" date="2018-08" db="EMBL/GenBank/DDBJ databases">
        <title>Draft genome sequence of Pseudoalteromonas donghaensis HJ51.</title>
        <authorList>
            <person name="Oh J."/>
            <person name="Roh D."/>
        </authorList>
    </citation>
    <scope>NUCLEOTIDE SEQUENCE [LARGE SCALE GENOMIC DNA]</scope>
    <source>
        <strain evidence="9 10">HJ51</strain>
    </source>
</reference>
<comment type="similarity">
    <text evidence="2">Belongs to the glycosyl hydrolase 8 (cellulase D) family.</text>
</comment>
<dbReference type="GO" id="GO:0030245">
    <property type="term" value="P:cellulose catabolic process"/>
    <property type="evidence" value="ECO:0007669"/>
    <property type="project" value="UniProtKB-KW"/>
</dbReference>
<dbReference type="InterPro" id="IPR002037">
    <property type="entry name" value="Glyco_hydro_8"/>
</dbReference>
<dbReference type="InterPro" id="IPR008928">
    <property type="entry name" value="6-hairpin_glycosidase_sf"/>
</dbReference>
<keyword evidence="8" id="KW-0732">Signal</keyword>
<feature type="signal peptide" evidence="8">
    <location>
        <begin position="1"/>
        <end position="19"/>
    </location>
</feature>
<proteinExistence type="inferred from homology"/>
<evidence type="ECO:0000256" key="8">
    <source>
        <dbReference type="SAM" id="SignalP"/>
    </source>
</evidence>
<dbReference type="NCBIfam" id="NF008305">
    <property type="entry name" value="PRK11097.1"/>
    <property type="match status" value="1"/>
</dbReference>
<gene>
    <name evidence="9" type="ORF">D0907_11220</name>
</gene>
<dbReference type="PRINTS" id="PR00735">
    <property type="entry name" value="GLHYDRLASE8"/>
</dbReference>
<evidence type="ECO:0000313" key="10">
    <source>
        <dbReference type="Proteomes" id="UP000264605"/>
    </source>
</evidence>
<dbReference type="EC" id="3.2.1.4" evidence="3"/>
<dbReference type="GeneID" id="99506037"/>
<evidence type="ECO:0000256" key="5">
    <source>
        <dbReference type="ARBA" id="ARBA00023001"/>
    </source>
</evidence>
<dbReference type="KEGG" id="pdj:D0907_11220"/>
<dbReference type="GO" id="GO:0008810">
    <property type="term" value="F:cellulase activity"/>
    <property type="evidence" value="ECO:0007669"/>
    <property type="project" value="UniProtKB-EC"/>
</dbReference>
<keyword evidence="6 9" id="KW-0326">Glycosidase</keyword>
<keyword evidence="7" id="KW-0119">Carbohydrate metabolism</keyword>
<evidence type="ECO:0000256" key="4">
    <source>
        <dbReference type="ARBA" id="ARBA00022801"/>
    </source>
</evidence>
<evidence type="ECO:0000256" key="7">
    <source>
        <dbReference type="ARBA" id="ARBA00023326"/>
    </source>
</evidence>
<evidence type="ECO:0000256" key="6">
    <source>
        <dbReference type="ARBA" id="ARBA00023295"/>
    </source>
</evidence>
<dbReference type="InterPro" id="IPR012341">
    <property type="entry name" value="6hp_glycosidase-like_sf"/>
</dbReference>
<dbReference type="Gene3D" id="1.50.10.10">
    <property type="match status" value="1"/>
</dbReference>
<feature type="chain" id="PRO_5042067962" description="cellulase" evidence="8">
    <location>
        <begin position="20"/>
        <end position="371"/>
    </location>
</feature>
<dbReference type="EMBL" id="CP032090">
    <property type="protein sequence ID" value="AXV65793.1"/>
    <property type="molecule type" value="Genomic_DNA"/>
</dbReference>
<evidence type="ECO:0000313" key="9">
    <source>
        <dbReference type="EMBL" id="AXV65793.1"/>
    </source>
</evidence>
<keyword evidence="7" id="KW-0624">Polysaccharide degradation</keyword>
<accession>A0AAD0S0E4</accession>
<dbReference type="AlphaFoldDB" id="A0AAD0S0E4"/>
<organism evidence="9 10">
    <name type="scientific">Pseudoalteromonas lipolytica</name>
    <dbReference type="NCBI Taxonomy" id="570156"/>
    <lineage>
        <taxon>Bacteria</taxon>
        <taxon>Pseudomonadati</taxon>
        <taxon>Pseudomonadota</taxon>
        <taxon>Gammaproteobacteria</taxon>
        <taxon>Alteromonadales</taxon>
        <taxon>Pseudoalteromonadaceae</taxon>
        <taxon>Pseudoalteromonas</taxon>
    </lineage>
</organism>
<name>A0AAD0S0E4_9GAMM</name>
<protein>
    <recommendedName>
        <fullName evidence="3">cellulase</fullName>
        <ecNumber evidence="3">3.2.1.4</ecNumber>
    </recommendedName>
</protein>
<dbReference type="Proteomes" id="UP000264605">
    <property type="component" value="Chromosome"/>
</dbReference>
<evidence type="ECO:0000256" key="3">
    <source>
        <dbReference type="ARBA" id="ARBA00012601"/>
    </source>
</evidence>
<dbReference type="RefSeq" id="WP_118844472.1">
    <property type="nucleotide sequence ID" value="NZ_CP032090.1"/>
</dbReference>
<evidence type="ECO:0000256" key="1">
    <source>
        <dbReference type="ARBA" id="ARBA00000966"/>
    </source>
</evidence>
<sequence>MKTLASLLFVLAFSTPAFAQLTCAAWPQWNTFKTHFISPKGRVIDLGSEYDITTSEGQSYALFFALVANDQASFDTLLEWTEVNLSEGDLSTRLPAWKWGIKEGEGKILDSNPASDSDLWIAYTLSQAAKLWQDRRYAVLSSVLAERIIREETAQLPKLGITLLPGPNGFKDGNTWKLNPSYAPLFILKQFAELYPHSPWQQLHDNSANMLISTAAKGFSPDWVNYNAEQGFFHDKHAPALGSYNAIRVYLWASLMAEDAPYKSALMKQLTPMVEHIVSSGKVPLETQTVTGKVSGTGPIGFGAALLPFLAAENASQLITALQQQMMMDTGFISSRYYDSVLYLFGTSALNKRFSIDKNGELITNWSAECQ</sequence>
<dbReference type="Pfam" id="PF01270">
    <property type="entry name" value="Glyco_hydro_8"/>
    <property type="match status" value="1"/>
</dbReference>